<dbReference type="InterPro" id="IPR050832">
    <property type="entry name" value="Bact_Acetyltransf"/>
</dbReference>
<dbReference type="PROSITE" id="PS51257">
    <property type="entry name" value="PROKAR_LIPOPROTEIN"/>
    <property type="match status" value="1"/>
</dbReference>
<dbReference type="KEGG" id="auh:AWM75_08495"/>
<dbReference type="RefSeq" id="WP_067980809.1">
    <property type="nucleotide sequence ID" value="NZ_CP014163.1"/>
</dbReference>
<dbReference type="Gene3D" id="3.40.630.30">
    <property type="match status" value="1"/>
</dbReference>
<evidence type="ECO:0000313" key="4">
    <source>
        <dbReference type="Proteomes" id="UP000062260"/>
    </source>
</evidence>
<organism evidence="3 4">
    <name type="scientific">Aerococcus urinaehominis</name>
    <dbReference type="NCBI Taxonomy" id="128944"/>
    <lineage>
        <taxon>Bacteria</taxon>
        <taxon>Bacillati</taxon>
        <taxon>Bacillota</taxon>
        <taxon>Bacilli</taxon>
        <taxon>Lactobacillales</taxon>
        <taxon>Aerococcaceae</taxon>
        <taxon>Aerococcus</taxon>
    </lineage>
</organism>
<dbReference type="PANTHER" id="PTHR43877:SF2">
    <property type="entry name" value="AMINOALKYLPHOSPHONATE N-ACETYLTRANSFERASE-RELATED"/>
    <property type="match status" value="1"/>
</dbReference>
<evidence type="ECO:0000256" key="1">
    <source>
        <dbReference type="ARBA" id="ARBA00022679"/>
    </source>
</evidence>
<name>A0A0X8FME1_9LACT</name>
<keyword evidence="1" id="KW-0808">Transferase</keyword>
<dbReference type="PROSITE" id="PS51186">
    <property type="entry name" value="GNAT"/>
    <property type="match status" value="1"/>
</dbReference>
<dbReference type="EMBL" id="CP014163">
    <property type="protein sequence ID" value="AMC00008.1"/>
    <property type="molecule type" value="Genomic_DNA"/>
</dbReference>
<dbReference type="OrthoDB" id="7205533at2"/>
<protein>
    <submittedName>
        <fullName evidence="3">Uncharacterized protein</fullName>
    </submittedName>
</protein>
<evidence type="ECO:0000256" key="2">
    <source>
        <dbReference type="ARBA" id="ARBA00023315"/>
    </source>
</evidence>
<keyword evidence="2" id="KW-0012">Acyltransferase</keyword>
<evidence type="ECO:0000313" key="3">
    <source>
        <dbReference type="EMBL" id="AMC00008.1"/>
    </source>
</evidence>
<dbReference type="InterPro" id="IPR016181">
    <property type="entry name" value="Acyl_CoA_acyltransferase"/>
</dbReference>
<reference evidence="4" key="2">
    <citation type="submission" date="2016-01" db="EMBL/GenBank/DDBJ databases">
        <title>Six Aerococcus type strain genome sequencing and assembly using PacBio and Illumina Hiseq.</title>
        <authorList>
            <person name="Carkaci D."/>
            <person name="Dargis R."/>
            <person name="Nielsen X.C."/>
            <person name="Skovgaard O."/>
            <person name="Fuursted K."/>
            <person name="Christensen J.J."/>
        </authorList>
    </citation>
    <scope>NUCLEOTIDE SEQUENCE [LARGE SCALE GENOMIC DNA]</scope>
    <source>
        <strain evidence="4">CCUG42038B</strain>
    </source>
</reference>
<proteinExistence type="predicted"/>
<dbReference type="AlphaFoldDB" id="A0A0X8FME1"/>
<dbReference type="InterPro" id="IPR000182">
    <property type="entry name" value="GNAT_dom"/>
</dbReference>
<accession>A0A0X8FME1</accession>
<dbReference type="PANTHER" id="PTHR43877">
    <property type="entry name" value="AMINOALKYLPHOSPHONATE N-ACETYLTRANSFERASE-RELATED-RELATED"/>
    <property type="match status" value="1"/>
</dbReference>
<reference evidence="3 4" key="1">
    <citation type="journal article" date="2016" name="Genome Announc.">
        <title>Complete Genome Sequences of Aerococcus christensenii CCUG 28831T, Aerococcus sanguinicola CCUG 43001T, Aerococcus urinae CCUG 36881T, Aerococcus urinaeequi CCUG 28094T, Aerococcus urinaehominis CCUG 42038 BT, and Aerococcus viridans CCUG 4311T.</title>
        <authorList>
            <person name="Carkaci D."/>
            <person name="Dargis R."/>
            <person name="Nielsen X.C."/>
            <person name="Skovgaard O."/>
            <person name="Fuursted K."/>
            <person name="Christensen J.J."/>
        </authorList>
    </citation>
    <scope>NUCLEOTIDE SEQUENCE [LARGE SCALE GENOMIC DNA]</scope>
    <source>
        <strain evidence="3 4">CCUG42038B</strain>
    </source>
</reference>
<dbReference type="Pfam" id="PF00583">
    <property type="entry name" value="Acetyltransf_1"/>
    <property type="match status" value="1"/>
</dbReference>
<dbReference type="SUPFAM" id="SSF55729">
    <property type="entry name" value="Acyl-CoA N-acyltransferases (Nat)"/>
    <property type="match status" value="1"/>
</dbReference>
<sequence length="172" mass="19733">MQIRPVRPDQVAQLSQLSISCYQDTFAGTTSDANMQDYLATAYNKDQLAKELGQDHTQFYFVTDGDQILAYFKINWGPEQSEDHFPAGLELERIYVTKSAKGQGIGSLMMAQVHQIAQDLACRHIWLGVWEHNYPAQAFYKKHGFKRFGQHAFIMGDDHQCDWLLVKSLDKE</sequence>
<keyword evidence="4" id="KW-1185">Reference proteome</keyword>
<gene>
    <name evidence="3" type="ORF">AWM75_08495</name>
</gene>
<dbReference type="CDD" id="cd04301">
    <property type="entry name" value="NAT_SF"/>
    <property type="match status" value="1"/>
</dbReference>
<dbReference type="GO" id="GO:0016747">
    <property type="term" value="F:acyltransferase activity, transferring groups other than amino-acyl groups"/>
    <property type="evidence" value="ECO:0007669"/>
    <property type="project" value="InterPro"/>
</dbReference>
<dbReference type="STRING" id="128944.AWM75_08495"/>
<dbReference type="Proteomes" id="UP000062260">
    <property type="component" value="Chromosome"/>
</dbReference>